<reference evidence="3" key="2">
    <citation type="submission" date="2016-02" db="EMBL/GenBank/DDBJ databases">
        <title>Genome sequencing of Aspergillus luchuensis NBRC 4314.</title>
        <authorList>
            <person name="Yamada O."/>
        </authorList>
    </citation>
    <scope>NUCLEOTIDE SEQUENCE [LARGE SCALE GENOMIC DNA]</scope>
    <source>
        <strain evidence="3">RIB 2604</strain>
    </source>
</reference>
<sequence length="270" mass="28985">MSKKPRTLVEWTWDVLVEVKVQGEWEDAGEIGANRGLGLATAKELLLTTNFHIIVGSRHPSNGNEAIQGLRSLTGIQGTVSAVTLDVTSGPSIEAARSQIELTFGRLDILVHNAGVYLLPTESSASHVRAKILESTLEANVSGPARVTEAFLPLLLGPQSQRNELVHGLTEPQCEPQFPTQWNTHAIEYRISKAALHMLLVEYHMALTGVVVVGVDPGFCATDIIGDAEALRQMGAAEPDNGARIIAEVVKGGKDDQPGRVHSAEGLVPW</sequence>
<dbReference type="GO" id="GO:0016491">
    <property type="term" value="F:oxidoreductase activity"/>
    <property type="evidence" value="ECO:0007669"/>
    <property type="project" value="TreeGrafter"/>
</dbReference>
<dbReference type="InterPro" id="IPR051468">
    <property type="entry name" value="Fungal_SecMetab_SDRs"/>
</dbReference>
<organism evidence="2 3">
    <name type="scientific">Aspergillus kawachii</name>
    <name type="common">White koji mold</name>
    <name type="synonym">Aspergillus awamori var. kawachi</name>
    <dbReference type="NCBI Taxonomy" id="1069201"/>
    <lineage>
        <taxon>Eukaryota</taxon>
        <taxon>Fungi</taxon>
        <taxon>Dikarya</taxon>
        <taxon>Ascomycota</taxon>
        <taxon>Pezizomycotina</taxon>
        <taxon>Eurotiomycetes</taxon>
        <taxon>Eurotiomycetidae</taxon>
        <taxon>Eurotiales</taxon>
        <taxon>Aspergillaceae</taxon>
        <taxon>Aspergillus</taxon>
        <taxon>Aspergillus subgen. Circumdati</taxon>
    </lineage>
</organism>
<dbReference type="PANTHER" id="PTHR43544:SF32">
    <property type="entry name" value="CHAIN DEHYDROGENASE, PUTATIVE (AFU_ORTHOLOGUE AFUA_5G01530)-RELATED"/>
    <property type="match status" value="1"/>
</dbReference>
<dbReference type="AlphaFoldDB" id="A0A146FYG1"/>
<dbReference type="InterPro" id="IPR002347">
    <property type="entry name" value="SDR_fam"/>
</dbReference>
<dbReference type="Proteomes" id="UP000075230">
    <property type="component" value="Unassembled WGS sequence"/>
</dbReference>
<name>A0A146FYG1_ASPKA</name>
<comment type="caution">
    <text evidence="2">The sequence shown here is derived from an EMBL/GenBank/DDBJ whole genome shotgun (WGS) entry which is preliminary data.</text>
</comment>
<dbReference type="PRINTS" id="PR00081">
    <property type="entry name" value="GDHRDH"/>
</dbReference>
<dbReference type="GO" id="GO:0005737">
    <property type="term" value="C:cytoplasm"/>
    <property type="evidence" value="ECO:0007669"/>
    <property type="project" value="TreeGrafter"/>
</dbReference>
<comment type="similarity">
    <text evidence="1">Belongs to the short-chain dehydrogenases/reductases (SDR) family.</text>
</comment>
<dbReference type="VEuPathDB" id="FungiDB:ASPFODRAFT_191105"/>
<dbReference type="Pfam" id="PF00106">
    <property type="entry name" value="adh_short"/>
    <property type="match status" value="1"/>
</dbReference>
<protein>
    <submittedName>
        <fullName evidence="2">Short-chain dehydrogenase</fullName>
    </submittedName>
</protein>
<dbReference type="GO" id="GO:0019748">
    <property type="term" value="P:secondary metabolic process"/>
    <property type="evidence" value="ECO:0007669"/>
    <property type="project" value="TreeGrafter"/>
</dbReference>
<evidence type="ECO:0000313" key="2">
    <source>
        <dbReference type="EMBL" id="GAT30069.1"/>
    </source>
</evidence>
<evidence type="ECO:0000256" key="1">
    <source>
        <dbReference type="ARBA" id="ARBA00006484"/>
    </source>
</evidence>
<gene>
    <name evidence="2" type="ORF">RIB2604_03300410</name>
</gene>
<accession>A0A146FYG1</accession>
<evidence type="ECO:0000313" key="3">
    <source>
        <dbReference type="Proteomes" id="UP000075230"/>
    </source>
</evidence>
<dbReference type="InterPro" id="IPR036291">
    <property type="entry name" value="NAD(P)-bd_dom_sf"/>
</dbReference>
<dbReference type="SUPFAM" id="SSF51735">
    <property type="entry name" value="NAD(P)-binding Rossmann-fold domains"/>
    <property type="match status" value="1"/>
</dbReference>
<dbReference type="EMBL" id="BCWF01000032">
    <property type="protein sequence ID" value="GAT30069.1"/>
    <property type="molecule type" value="Genomic_DNA"/>
</dbReference>
<reference evidence="2 3" key="1">
    <citation type="journal article" date="2016" name="DNA Res.">
        <title>Genome sequence of Aspergillus luchuensis NBRC 4314.</title>
        <authorList>
            <person name="Yamada O."/>
            <person name="Machida M."/>
            <person name="Hosoyama A."/>
            <person name="Goto M."/>
            <person name="Takahashi T."/>
            <person name="Futagami T."/>
            <person name="Yamagata Y."/>
            <person name="Takeuchi M."/>
            <person name="Kobayashi T."/>
            <person name="Koike H."/>
            <person name="Abe K."/>
            <person name="Asai K."/>
            <person name="Arita M."/>
            <person name="Fujita N."/>
            <person name="Fukuda K."/>
            <person name="Higa K."/>
            <person name="Horikawa H."/>
            <person name="Ishikawa T."/>
            <person name="Jinno K."/>
            <person name="Kato Y."/>
            <person name="Kirimura K."/>
            <person name="Mizutani O."/>
            <person name="Nakasone K."/>
            <person name="Sano M."/>
            <person name="Shiraishi Y."/>
            <person name="Tsukahara M."/>
            <person name="Gomi K."/>
        </authorList>
    </citation>
    <scope>NUCLEOTIDE SEQUENCE [LARGE SCALE GENOMIC DNA]</scope>
    <source>
        <strain evidence="2 3">RIB 2604</strain>
    </source>
</reference>
<dbReference type="Gene3D" id="3.40.50.720">
    <property type="entry name" value="NAD(P)-binding Rossmann-like Domain"/>
    <property type="match status" value="1"/>
</dbReference>
<proteinExistence type="inferred from homology"/>
<dbReference type="PANTHER" id="PTHR43544">
    <property type="entry name" value="SHORT-CHAIN DEHYDROGENASE/REDUCTASE"/>
    <property type="match status" value="1"/>
</dbReference>